<name>A0A813JEW4_POLGL</name>
<protein>
    <submittedName>
        <fullName evidence="2">Uncharacterized protein</fullName>
    </submittedName>
</protein>
<evidence type="ECO:0000313" key="3">
    <source>
        <dbReference type="Proteomes" id="UP000626109"/>
    </source>
</evidence>
<gene>
    <name evidence="2" type="ORF">PGLA2088_LOCUS19148</name>
</gene>
<accession>A0A813JEW4</accession>
<evidence type="ECO:0000256" key="1">
    <source>
        <dbReference type="SAM" id="MobiDB-lite"/>
    </source>
</evidence>
<dbReference type="AlphaFoldDB" id="A0A813JEW4"/>
<organism evidence="2 3">
    <name type="scientific">Polarella glacialis</name>
    <name type="common">Dinoflagellate</name>
    <dbReference type="NCBI Taxonomy" id="89957"/>
    <lineage>
        <taxon>Eukaryota</taxon>
        <taxon>Sar</taxon>
        <taxon>Alveolata</taxon>
        <taxon>Dinophyceae</taxon>
        <taxon>Suessiales</taxon>
        <taxon>Suessiaceae</taxon>
        <taxon>Polarella</taxon>
    </lineage>
</organism>
<comment type="caution">
    <text evidence="2">The sequence shown here is derived from an EMBL/GenBank/DDBJ whole genome shotgun (WGS) entry which is preliminary data.</text>
</comment>
<feature type="region of interest" description="Disordered" evidence="1">
    <location>
        <begin position="1"/>
        <end position="25"/>
    </location>
</feature>
<reference evidence="2" key="1">
    <citation type="submission" date="2021-02" db="EMBL/GenBank/DDBJ databases">
        <authorList>
            <person name="Dougan E. K."/>
            <person name="Rhodes N."/>
            <person name="Thang M."/>
            <person name="Chan C."/>
        </authorList>
    </citation>
    <scope>NUCLEOTIDE SEQUENCE</scope>
</reference>
<evidence type="ECO:0000313" key="2">
    <source>
        <dbReference type="EMBL" id="CAE8674875.1"/>
    </source>
</evidence>
<dbReference type="Proteomes" id="UP000626109">
    <property type="component" value="Unassembled WGS sequence"/>
</dbReference>
<feature type="compositionally biased region" description="Low complexity" evidence="1">
    <location>
        <begin position="1"/>
        <end position="11"/>
    </location>
</feature>
<sequence length="584" mass="67096">MCPNNKQTKTSNNKKKQQQQPLPYKVGRVRVRGDEVRRLEPTRAYQAQADQERVFRDWKRFATSSKASDIGLSVQFLDIQVSQQLRRNLAHWHSWASKDAGRRERRLFRTCLRRIALRRWHGISFAEAQRREFADQASALLRFRLLRQALHRWAAPDSTQGQAGARTELAARLLKQRTSNAKRDALQKLLLLVRTARKRSFATDVALGHAEGRLQALSLGGWVKWCRARLRRRAMLRAHVTNRAEPRSVRQFFRLWGANVRRETRHRTLLQRACVIMALSLKGRTFHGWLSCVQSSGKAVRVLTGLSLSSAKAFQSKLLQHWRAAAQRLRCERKALLRVETLLRSFFCATGLDRLRSHAVGCGVAVQRQASAMSLRSRLLLGNGMLLWRAAAKAEVRERAQTLRAGGHSQRQLLRDYLLRWKAEVAAARLEKNRSKLASFQRVSSLSRLAWSRWAAAAKDKRSVRGATESKCQGITALAQRARQRRGLHAWLKACVLREHLGRGGLRLLARAFRAMLAWRGQLRVQRAHVSQVQAQQAQRRQLEGLRSWSSLHSALTHCKSWEQLGLVRKVFRSWQQSVFQITV</sequence>
<dbReference type="EMBL" id="CAJNNW010024935">
    <property type="protein sequence ID" value="CAE8674875.1"/>
    <property type="molecule type" value="Genomic_DNA"/>
</dbReference>
<proteinExistence type="predicted"/>